<dbReference type="Pfam" id="PF07804">
    <property type="entry name" value="HipA_C"/>
    <property type="match status" value="1"/>
</dbReference>
<dbReference type="InterPro" id="IPR017508">
    <property type="entry name" value="HipA_N1"/>
</dbReference>
<evidence type="ECO:0000313" key="6">
    <source>
        <dbReference type="EMBL" id="MFC3680356.1"/>
    </source>
</evidence>
<dbReference type="Proteomes" id="UP001595722">
    <property type="component" value="Unassembled WGS sequence"/>
</dbReference>
<dbReference type="InterPro" id="IPR052028">
    <property type="entry name" value="HipA_Ser/Thr_kinase"/>
</dbReference>
<evidence type="ECO:0000259" key="5">
    <source>
        <dbReference type="Pfam" id="PF13657"/>
    </source>
</evidence>
<feature type="domain" description="HipA-like C-terminal" evidence="4">
    <location>
        <begin position="148"/>
        <end position="364"/>
    </location>
</feature>
<keyword evidence="2" id="KW-0808">Transferase</keyword>
<sequence length="396" mass="45215">MDNSLNVCINQQPAGELFRDENNYVFRYQTDEHQSSEASLNNAVSLTMPPRKRDYSHSQLFPIFEMHLPEGYLLALIQRHFGKLQHEKGQTQDDLSLLQLLAPGIRGRLNYDAGSTKDEPLTLESLIHPNSEQLFDELVQKFALKSPLSGVQPKVLARVLNKATLKLDDYIVKAWGPEYPELALNEFWCMTAIKNAGIDVPEFYLSDDNKLFIMKRFDLLDDGSALGFEDLCVLQARQRDDKYSGSYEQLAKTLNAFISPPLKARSFQQFFKLMVINQRLQNGDAHLKNFGILYPDYRQVQLAPAYDVVSTTAYVRNDMSALTMMGSRKWWPRKHLLNFGVTSCGLTLKQANTLYDECLTALAKTAEHIKQLEMDSMTEDQQCVLEHLLKLMTAES</sequence>
<keyword evidence="7" id="KW-1185">Reference proteome</keyword>
<dbReference type="EMBL" id="JBHRYB010000007">
    <property type="protein sequence ID" value="MFC3680356.1"/>
    <property type="molecule type" value="Genomic_DNA"/>
</dbReference>
<organism evidence="6 7">
    <name type="scientific">Bacterioplanoides pacificum</name>
    <dbReference type="NCBI Taxonomy" id="1171596"/>
    <lineage>
        <taxon>Bacteria</taxon>
        <taxon>Pseudomonadati</taxon>
        <taxon>Pseudomonadota</taxon>
        <taxon>Gammaproteobacteria</taxon>
        <taxon>Oceanospirillales</taxon>
        <taxon>Oceanospirillaceae</taxon>
        <taxon>Bacterioplanoides</taxon>
    </lineage>
</organism>
<dbReference type="NCBIfam" id="TIGR03071">
    <property type="entry name" value="couple_hipA"/>
    <property type="match status" value="1"/>
</dbReference>
<gene>
    <name evidence="6" type="ORF">ACFOMG_09635</name>
</gene>
<evidence type="ECO:0000256" key="1">
    <source>
        <dbReference type="ARBA" id="ARBA00010164"/>
    </source>
</evidence>
<comment type="caution">
    <text evidence="6">The sequence shown here is derived from an EMBL/GenBank/DDBJ whole genome shotgun (WGS) entry which is preliminary data.</text>
</comment>
<protein>
    <submittedName>
        <fullName evidence="6">Type II toxin-antitoxin system HipA family toxin</fullName>
    </submittedName>
</protein>
<reference evidence="7" key="1">
    <citation type="journal article" date="2019" name="Int. J. Syst. Evol. Microbiol.">
        <title>The Global Catalogue of Microorganisms (GCM) 10K type strain sequencing project: providing services to taxonomists for standard genome sequencing and annotation.</title>
        <authorList>
            <consortium name="The Broad Institute Genomics Platform"/>
            <consortium name="The Broad Institute Genome Sequencing Center for Infectious Disease"/>
            <person name="Wu L."/>
            <person name="Ma J."/>
        </authorList>
    </citation>
    <scope>NUCLEOTIDE SEQUENCE [LARGE SCALE GENOMIC DNA]</scope>
    <source>
        <strain evidence="7">KCTC 42424</strain>
    </source>
</reference>
<keyword evidence="3" id="KW-0418">Kinase</keyword>
<comment type="similarity">
    <text evidence="1">Belongs to the HipA Ser/Thr kinase family.</text>
</comment>
<proteinExistence type="inferred from homology"/>
<evidence type="ECO:0000313" key="7">
    <source>
        <dbReference type="Proteomes" id="UP001595722"/>
    </source>
</evidence>
<dbReference type="PANTHER" id="PTHR37419:SF1">
    <property type="entry name" value="SERINE_THREONINE-PROTEIN KINASE TOXIN HIPA"/>
    <property type="match status" value="1"/>
</dbReference>
<dbReference type="Gene3D" id="1.10.1070.20">
    <property type="match status" value="1"/>
</dbReference>
<dbReference type="RefSeq" id="WP_376866289.1">
    <property type="nucleotide sequence ID" value="NZ_JBHRYB010000007.1"/>
</dbReference>
<dbReference type="PANTHER" id="PTHR37419">
    <property type="entry name" value="SERINE/THREONINE-PROTEIN KINASE TOXIN HIPA"/>
    <property type="match status" value="1"/>
</dbReference>
<dbReference type="InterPro" id="IPR012893">
    <property type="entry name" value="HipA-like_C"/>
</dbReference>
<evidence type="ECO:0000256" key="2">
    <source>
        <dbReference type="ARBA" id="ARBA00022679"/>
    </source>
</evidence>
<dbReference type="Pfam" id="PF13657">
    <property type="entry name" value="Couple_hipA"/>
    <property type="match status" value="1"/>
</dbReference>
<accession>A0ABV7VUX6</accession>
<name>A0ABV7VUX6_9GAMM</name>
<evidence type="ECO:0000256" key="3">
    <source>
        <dbReference type="ARBA" id="ARBA00022777"/>
    </source>
</evidence>
<evidence type="ECO:0000259" key="4">
    <source>
        <dbReference type="Pfam" id="PF07804"/>
    </source>
</evidence>
<feature type="domain" description="HipA N-terminal subdomain 1" evidence="5">
    <location>
        <begin position="5"/>
        <end position="111"/>
    </location>
</feature>